<dbReference type="RefSeq" id="WP_190580985.1">
    <property type="nucleotide sequence ID" value="NZ_CAWPQU010000040.1"/>
</dbReference>
<gene>
    <name evidence="1" type="ORF">H6G05_20580</name>
</gene>
<comment type="caution">
    <text evidence="1">The sequence shown here is derived from an EMBL/GenBank/DDBJ whole genome shotgun (WGS) entry which is preliminary data.</text>
</comment>
<sequence>MYILVSASRVSAQNITLSIVSNLITNVTQISNQNNISGITQSETNLFDRLQRLDLSIEEIDKEVSNPKIPNIFIHVKGGEISPINRLIQLPSYAKEIPDLQANLTIEEMSDQIEKPSKTLIPGGLAEKVIKPAKSVFAIADEKDALTKSFRTYMSEVPSINRVILIGRAKLTNEELATILQFLEGKSLTIEQVNATAKEITKLRAK</sequence>
<organism evidence="1 2">
    <name type="scientific">Phormidium tenue FACHB-1050</name>
    <dbReference type="NCBI Taxonomy" id="2692857"/>
    <lineage>
        <taxon>Bacteria</taxon>
        <taxon>Bacillati</taxon>
        <taxon>Cyanobacteriota</taxon>
        <taxon>Cyanophyceae</taxon>
        <taxon>Oscillatoriophycideae</taxon>
        <taxon>Oscillatoriales</taxon>
        <taxon>Oscillatoriaceae</taxon>
        <taxon>Phormidium</taxon>
    </lineage>
</organism>
<keyword evidence="2" id="KW-1185">Reference proteome</keyword>
<reference evidence="1 2" key="1">
    <citation type="journal article" date="2020" name="ISME J.">
        <title>Comparative genomics reveals insights into cyanobacterial evolution and habitat adaptation.</title>
        <authorList>
            <person name="Chen M.Y."/>
            <person name="Teng W.K."/>
            <person name="Zhao L."/>
            <person name="Hu C.X."/>
            <person name="Zhou Y.K."/>
            <person name="Han B.P."/>
            <person name="Song L.R."/>
            <person name="Shu W.S."/>
        </authorList>
    </citation>
    <scope>NUCLEOTIDE SEQUENCE [LARGE SCALE GENOMIC DNA]</scope>
    <source>
        <strain evidence="1 2">FACHB-1050</strain>
    </source>
</reference>
<name>A0ABR8CFZ4_9CYAN</name>
<accession>A0ABR8CFZ4</accession>
<evidence type="ECO:0000313" key="1">
    <source>
        <dbReference type="EMBL" id="MBD2319228.1"/>
    </source>
</evidence>
<proteinExistence type="predicted"/>
<evidence type="ECO:0000313" key="2">
    <source>
        <dbReference type="Proteomes" id="UP000618445"/>
    </source>
</evidence>
<dbReference type="Proteomes" id="UP000618445">
    <property type="component" value="Unassembled WGS sequence"/>
</dbReference>
<dbReference type="EMBL" id="JACJQY010000045">
    <property type="protein sequence ID" value="MBD2319228.1"/>
    <property type="molecule type" value="Genomic_DNA"/>
</dbReference>
<protein>
    <submittedName>
        <fullName evidence="1">Uncharacterized protein</fullName>
    </submittedName>
</protein>